<comment type="caution">
    <text evidence="2">The sequence shown here is derived from an EMBL/GenBank/DDBJ whole genome shotgun (WGS) entry which is preliminary data.</text>
</comment>
<feature type="compositionally biased region" description="Basic and acidic residues" evidence="1">
    <location>
        <begin position="111"/>
        <end position="128"/>
    </location>
</feature>
<evidence type="ECO:0000256" key="1">
    <source>
        <dbReference type="SAM" id="MobiDB-lite"/>
    </source>
</evidence>
<feature type="region of interest" description="Disordered" evidence="1">
    <location>
        <begin position="100"/>
        <end position="129"/>
    </location>
</feature>
<reference evidence="2" key="1">
    <citation type="journal article" date="2019" name="Sci. Rep.">
        <title>Draft genome of Tanacetum cinerariifolium, the natural source of mosquito coil.</title>
        <authorList>
            <person name="Yamashiro T."/>
            <person name="Shiraishi A."/>
            <person name="Satake H."/>
            <person name="Nakayama K."/>
        </authorList>
    </citation>
    <scope>NUCLEOTIDE SEQUENCE</scope>
</reference>
<dbReference type="EMBL" id="BKCJ010002659">
    <property type="protein sequence ID" value="GEU50070.1"/>
    <property type="molecule type" value="Genomic_DNA"/>
</dbReference>
<gene>
    <name evidence="2" type="ORF">Tci_022048</name>
</gene>
<dbReference type="AlphaFoldDB" id="A0A6L2KMT5"/>
<proteinExistence type="predicted"/>
<evidence type="ECO:0000313" key="2">
    <source>
        <dbReference type="EMBL" id="GEU50070.1"/>
    </source>
</evidence>
<accession>A0A6L2KMT5</accession>
<name>A0A6L2KMT5_TANCI</name>
<sequence>MNAIERFLKSINDKLSEDSLAKQSVEKEIKSSDGKMFLSCHNLVQEKLQSRDMCIQSTDNQFVQHPLEYSNGKRPKISISDVLNGEVSFDEKRLSIYHGESSKNEALSEEFDPKEYDKNVHESGDGNKCKKMKLSQDMQLIQKLRNDQKRMKNVFEVMSGSYEQKSNQDQEYAGFDFNNTDNDSLSEMVKTREEKIHLHGLEKVDDLFVQTHVKQNSEYSPSVVPS</sequence>
<organism evidence="2">
    <name type="scientific">Tanacetum cinerariifolium</name>
    <name type="common">Dalmatian daisy</name>
    <name type="synonym">Chrysanthemum cinerariifolium</name>
    <dbReference type="NCBI Taxonomy" id="118510"/>
    <lineage>
        <taxon>Eukaryota</taxon>
        <taxon>Viridiplantae</taxon>
        <taxon>Streptophyta</taxon>
        <taxon>Embryophyta</taxon>
        <taxon>Tracheophyta</taxon>
        <taxon>Spermatophyta</taxon>
        <taxon>Magnoliopsida</taxon>
        <taxon>eudicotyledons</taxon>
        <taxon>Gunneridae</taxon>
        <taxon>Pentapetalae</taxon>
        <taxon>asterids</taxon>
        <taxon>campanulids</taxon>
        <taxon>Asterales</taxon>
        <taxon>Asteraceae</taxon>
        <taxon>Asteroideae</taxon>
        <taxon>Anthemideae</taxon>
        <taxon>Anthemidinae</taxon>
        <taxon>Tanacetum</taxon>
    </lineage>
</organism>
<protein>
    <submittedName>
        <fullName evidence="2">Uncharacterized protein</fullName>
    </submittedName>
</protein>